<gene>
    <name evidence="2" type="ORF">NliqN6_6880</name>
</gene>
<feature type="region of interest" description="Disordered" evidence="1">
    <location>
        <begin position="1"/>
        <end position="69"/>
    </location>
</feature>
<sequence length="637" mass="69665">MDRTQHEPPASASPAPSSPFAFTSTPASRNLAPGQRIASRTPSPSHQGAMSARHQQMKRFARSADKRQSVHMLGSIQHLQRHFMKFGMTESQGTSQSRSIPGSGFPHSPSIEEHTADDQSDGDAPLAPATVAKPPYPLFETPKLDLATLRNEAFSALRRIEHAWGIDEGDDVWQRRLSVLELLKVTIDAVRAVRAWSLAVPIASLAQRQGYSTSTGGTGKGKSSTISTPSRPAVVGRVVSGSTGGTSTGRADTEVTDPFAALRKTALDVLVALRSLEERFRVEEKGDVSIEQEEPTQVPKSTPERPASTDIDTDDPDAENLWLFSERFGDASAVEHGQGKTSWYERLAGAGDGWVYREDALLDDVRDERKVVETYLQAVERTFGVRGDEGRVWREGQEHEGGDVFGGKGTVEARPGMKRRADIEEPSLADWVVAERWQNTPDQRILAFLRSNLPSQLADTLPSDASNDLGAALFSQISDGYLLIIAFNTVLSRASGSWGFIPDEDVHEIVAVTGQAERDDEDSGRRPRDWTFRRAGNLRSWGAALKKRYNLPLIFPVQAVDLKPTLPLTSSTDTDAGSRRTTLSPVKTPSGGVPGSEAEGILFNPVRIARRAEGWDTTLRTVVTAWMERVVKEMAPE</sequence>
<proteinExistence type="predicted"/>
<feature type="compositionally biased region" description="Polar residues" evidence="1">
    <location>
        <begin position="38"/>
        <end position="48"/>
    </location>
</feature>
<feature type="region of interest" description="Disordered" evidence="1">
    <location>
        <begin position="567"/>
        <end position="598"/>
    </location>
</feature>
<dbReference type="AlphaFoldDB" id="A0A8H3U0H3"/>
<organism evidence="2 3">
    <name type="scientific">Naganishia liquefaciens</name>
    <dbReference type="NCBI Taxonomy" id="104408"/>
    <lineage>
        <taxon>Eukaryota</taxon>
        <taxon>Fungi</taxon>
        <taxon>Dikarya</taxon>
        <taxon>Basidiomycota</taxon>
        <taxon>Agaricomycotina</taxon>
        <taxon>Tremellomycetes</taxon>
        <taxon>Filobasidiales</taxon>
        <taxon>Filobasidiaceae</taxon>
        <taxon>Naganishia</taxon>
    </lineage>
</organism>
<dbReference type="PANTHER" id="PTHR38702:SF1">
    <property type="entry name" value="CALPONIN-HOMOLOGY (CH) DOMAIN-CONTAINING PROTEIN"/>
    <property type="match status" value="1"/>
</dbReference>
<protein>
    <submittedName>
        <fullName evidence="2">Uncharacterized protein</fullName>
    </submittedName>
</protein>
<feature type="compositionally biased region" description="Polar residues" evidence="1">
    <location>
        <begin position="89"/>
        <end position="100"/>
    </location>
</feature>
<comment type="caution">
    <text evidence="2">The sequence shown here is derived from an EMBL/GenBank/DDBJ whole genome shotgun (WGS) entry which is preliminary data.</text>
</comment>
<evidence type="ECO:0000313" key="2">
    <source>
        <dbReference type="EMBL" id="GHJ90478.1"/>
    </source>
</evidence>
<dbReference type="OrthoDB" id="2534759at2759"/>
<feature type="region of interest" description="Disordered" evidence="1">
    <location>
        <begin position="210"/>
        <end position="231"/>
    </location>
</feature>
<dbReference type="PANTHER" id="PTHR38702">
    <property type="entry name" value="CALPONIN-HOMOLOGY (CH) DOMAIN-CONTAINING PROTEIN"/>
    <property type="match status" value="1"/>
</dbReference>
<feature type="compositionally biased region" description="Polar residues" evidence="1">
    <location>
        <begin position="567"/>
        <end position="587"/>
    </location>
</feature>
<keyword evidence="3" id="KW-1185">Reference proteome</keyword>
<feature type="region of interest" description="Disordered" evidence="1">
    <location>
        <begin position="89"/>
        <end position="134"/>
    </location>
</feature>
<feature type="region of interest" description="Disordered" evidence="1">
    <location>
        <begin position="284"/>
        <end position="315"/>
    </location>
</feature>
<dbReference type="EMBL" id="BLZA01000058">
    <property type="protein sequence ID" value="GHJ90478.1"/>
    <property type="molecule type" value="Genomic_DNA"/>
</dbReference>
<evidence type="ECO:0000313" key="3">
    <source>
        <dbReference type="Proteomes" id="UP000620104"/>
    </source>
</evidence>
<reference evidence="2" key="1">
    <citation type="submission" date="2020-07" db="EMBL/GenBank/DDBJ databases">
        <title>Draft Genome Sequence of a Deep-Sea Yeast, Naganishia (Cryptococcus) liquefaciens strain N6.</title>
        <authorList>
            <person name="Han Y.W."/>
            <person name="Kajitani R."/>
            <person name="Morimoto H."/>
            <person name="Parhat M."/>
            <person name="Tsubouchi H."/>
            <person name="Bakenova O."/>
            <person name="Ogata M."/>
            <person name="Argunhan B."/>
            <person name="Aoki R."/>
            <person name="Kajiwara S."/>
            <person name="Itoh T."/>
            <person name="Iwasaki H."/>
        </authorList>
    </citation>
    <scope>NUCLEOTIDE SEQUENCE</scope>
    <source>
        <strain evidence="2">N6</strain>
    </source>
</reference>
<evidence type="ECO:0000256" key="1">
    <source>
        <dbReference type="SAM" id="MobiDB-lite"/>
    </source>
</evidence>
<name>A0A8H3U0H3_9TREE</name>
<feature type="compositionally biased region" description="Low complexity" evidence="1">
    <location>
        <begin position="8"/>
        <end position="28"/>
    </location>
</feature>
<accession>A0A8H3U0H3</accession>
<dbReference type="Proteomes" id="UP000620104">
    <property type="component" value="Unassembled WGS sequence"/>
</dbReference>